<evidence type="ECO:0000313" key="2">
    <source>
        <dbReference type="Proteomes" id="UP000030750"/>
    </source>
</evidence>
<dbReference type="AlphaFoldDB" id="U6LZV0"/>
<sequence>MIQTTVSGLANHVGIVVAGIQVVHDSDSDSLRCTMRHVCLAVCADVANSRGVADCICNWVLAYLAMEVPIVLA</sequence>
<keyword evidence="2" id="KW-1185">Reference proteome</keyword>
<dbReference type="VEuPathDB" id="ToxoDB:EBH_0080610"/>
<name>U6LZV0_9EIME</name>
<proteinExistence type="predicted"/>
<accession>U6LZV0</accession>
<reference evidence="1" key="1">
    <citation type="submission" date="2013-10" db="EMBL/GenBank/DDBJ databases">
        <title>Genomic analysis of the causative agents of coccidiosis in chickens.</title>
        <authorList>
            <person name="Reid A.J."/>
            <person name="Blake D."/>
            <person name="Billington K."/>
            <person name="Browne H."/>
            <person name="Dunn M."/>
            <person name="Hung S."/>
            <person name="Kawahara F."/>
            <person name="Miranda-Saavedra D."/>
            <person name="Mourier T."/>
            <person name="Nagra H."/>
            <person name="Otto T.D."/>
            <person name="Rawlings N."/>
            <person name="Sanchez A."/>
            <person name="Sanders M."/>
            <person name="Subramaniam C."/>
            <person name="Tay Y."/>
            <person name="Dear P."/>
            <person name="Doerig C."/>
            <person name="Gruber A."/>
            <person name="Parkinson J."/>
            <person name="Shirley M."/>
            <person name="Wan K.L."/>
            <person name="Berriman M."/>
            <person name="Tomley F."/>
            <person name="Pain A."/>
        </authorList>
    </citation>
    <scope>NUCLEOTIDE SEQUENCE [LARGE SCALE GENOMIC DNA]</scope>
    <source>
        <strain evidence="1">Houghton</strain>
    </source>
</reference>
<reference evidence="1" key="2">
    <citation type="submission" date="2013-10" db="EMBL/GenBank/DDBJ databases">
        <authorList>
            <person name="Aslett M."/>
        </authorList>
    </citation>
    <scope>NUCLEOTIDE SEQUENCE [LARGE SCALE GENOMIC DNA]</scope>
    <source>
        <strain evidence="1">Houghton</strain>
    </source>
</reference>
<gene>
    <name evidence="1" type="ORF">EBH_0080610</name>
</gene>
<protein>
    <submittedName>
        <fullName evidence="1">Uncharacterized protein</fullName>
    </submittedName>
</protein>
<organism evidence="1 2">
    <name type="scientific">Eimeria brunetti</name>
    <dbReference type="NCBI Taxonomy" id="51314"/>
    <lineage>
        <taxon>Eukaryota</taxon>
        <taxon>Sar</taxon>
        <taxon>Alveolata</taxon>
        <taxon>Apicomplexa</taxon>
        <taxon>Conoidasida</taxon>
        <taxon>Coccidia</taxon>
        <taxon>Eucoccidiorida</taxon>
        <taxon>Eimeriorina</taxon>
        <taxon>Eimeriidae</taxon>
        <taxon>Eimeria</taxon>
    </lineage>
</organism>
<dbReference type="Proteomes" id="UP000030750">
    <property type="component" value="Unassembled WGS sequence"/>
</dbReference>
<dbReference type="EMBL" id="HG713705">
    <property type="protein sequence ID" value="CDJ54109.1"/>
    <property type="molecule type" value="Genomic_DNA"/>
</dbReference>
<evidence type="ECO:0000313" key="1">
    <source>
        <dbReference type="EMBL" id="CDJ54109.1"/>
    </source>
</evidence>